<evidence type="ECO:0000256" key="2">
    <source>
        <dbReference type="ARBA" id="ARBA00022737"/>
    </source>
</evidence>
<dbReference type="PROSITE" id="PS51450">
    <property type="entry name" value="LRR"/>
    <property type="match status" value="2"/>
</dbReference>
<accession>M3YBL3</accession>
<feature type="region of interest" description="Disordered" evidence="3">
    <location>
        <begin position="352"/>
        <end position="383"/>
    </location>
</feature>
<keyword evidence="2" id="KW-0677">Repeat</keyword>
<evidence type="ECO:0000256" key="3">
    <source>
        <dbReference type="SAM" id="MobiDB-lite"/>
    </source>
</evidence>
<dbReference type="InterPro" id="IPR001611">
    <property type="entry name" value="Leu-rich_rpt"/>
</dbReference>
<reference evidence="4" key="1">
    <citation type="submission" date="2024-06" db="UniProtKB">
        <authorList>
            <consortium name="Ensembl"/>
        </authorList>
    </citation>
    <scope>IDENTIFICATION</scope>
</reference>
<dbReference type="PANTHER" id="PTHR22708:SF0">
    <property type="entry name" value="LEUCINE-RICH REPEAT-CONTAINING PROTEIN 56"/>
    <property type="match status" value="1"/>
</dbReference>
<dbReference type="AlphaFoldDB" id="M3YBL3"/>
<evidence type="ECO:0000313" key="4">
    <source>
        <dbReference type="Ensembl" id="ENSMPUP00000008720.1"/>
    </source>
</evidence>
<feature type="compositionally biased region" description="Low complexity" evidence="3">
    <location>
        <begin position="365"/>
        <end position="383"/>
    </location>
</feature>
<dbReference type="Gene3D" id="3.80.10.10">
    <property type="entry name" value="Ribonuclease Inhibitor"/>
    <property type="match status" value="1"/>
</dbReference>
<protein>
    <submittedName>
        <fullName evidence="4">Leucine rich repeat containing 56</fullName>
    </submittedName>
</protein>
<dbReference type="InterPro" id="IPR032675">
    <property type="entry name" value="LRR_dom_sf"/>
</dbReference>
<dbReference type="InterPro" id="IPR040091">
    <property type="entry name" value="LRRC56"/>
</dbReference>
<feature type="compositionally biased region" description="Pro residues" evidence="3">
    <location>
        <begin position="511"/>
        <end position="535"/>
    </location>
</feature>
<feature type="region of interest" description="Disordered" evidence="3">
    <location>
        <begin position="508"/>
        <end position="550"/>
    </location>
</feature>
<dbReference type="Ensembl" id="ENSMPUT00000008863.1">
    <property type="protein sequence ID" value="ENSMPUP00000008720.1"/>
    <property type="gene ID" value="ENSMPUG00000008790.1"/>
</dbReference>
<dbReference type="InterPro" id="IPR025875">
    <property type="entry name" value="Leu-rich_rpt_4"/>
</dbReference>
<name>M3YBL3_MUSPF</name>
<dbReference type="Pfam" id="PF12799">
    <property type="entry name" value="LRR_4"/>
    <property type="match status" value="1"/>
</dbReference>
<proteinExistence type="predicted"/>
<dbReference type="InParanoid" id="M3YBL3"/>
<dbReference type="HOGENOM" id="CLU_031382_2_0_1"/>
<dbReference type="GeneTree" id="ENSGT00390000001545"/>
<gene>
    <name evidence="4" type="primary">LRRC56</name>
</gene>
<feature type="region of interest" description="Disordered" evidence="3">
    <location>
        <begin position="307"/>
        <end position="331"/>
    </location>
</feature>
<organism evidence="4">
    <name type="scientific">Mustela putorius furo</name>
    <name type="common">European domestic ferret</name>
    <name type="synonym">Mustela furo</name>
    <dbReference type="NCBI Taxonomy" id="9669"/>
    <lineage>
        <taxon>Eukaryota</taxon>
        <taxon>Metazoa</taxon>
        <taxon>Chordata</taxon>
        <taxon>Craniata</taxon>
        <taxon>Vertebrata</taxon>
        <taxon>Euteleostomi</taxon>
        <taxon>Mammalia</taxon>
        <taxon>Eutheria</taxon>
        <taxon>Laurasiatheria</taxon>
        <taxon>Carnivora</taxon>
        <taxon>Caniformia</taxon>
        <taxon>Musteloidea</taxon>
        <taxon>Mustelidae</taxon>
        <taxon>Mustelinae</taxon>
        <taxon>Mustela</taxon>
    </lineage>
</organism>
<evidence type="ECO:0000256" key="1">
    <source>
        <dbReference type="ARBA" id="ARBA00022614"/>
    </source>
</evidence>
<sequence length="550" mass="58803">MAQAWDRAHGPRPSAATVPVRELSWQGLDPRPQSKDPGRPRDRCAKGLDDESLSPARLRALAQVDDLRLVSMLEMCVNTRENSLGNFGVHLPNLSQLKLNGSCLGSVRDLGTSLAHLQVLWLARCGLTDLDGIGSFLALKELYVSYNNVSDLSPLCLLEQLEVLDLEGNSVEDLGQVCYLRLCPRLATLTLEGNPVCLRPGPSPSNKVLRGYNYRTEVRKRIPQLRVLDEVPAAHPGQSASWKPGQDWLLVKEAIKAGSVLDGLLPGLDCPHGAPIQRLSSKLSLPETQPWAPGPWPLSVLVSGGPLPESLLPKDPAPEGDTSNLTHGASRVLCGNPTKGLWERRHQCQAWPVPEQLRPPRLKDPAAGAPSPGPDPAESSESPALASLPAYRELRLRPLPGRSLEPQREGAVAPRGPRKDQSRPKTPSGTLCPVPEPSRTLGYNLTPSPPKMPMPSDSSSPSWGSTGLQSGRRRLRALCSLGPGLGQRPGLGQGLATVTAALRALEVTSGPSPPAQGCPAPKPATDPAARPPGLPCLPHLNPITPAQFHP</sequence>
<dbReference type="STRING" id="9669.ENSMPUP00000008720"/>
<feature type="region of interest" description="Disordered" evidence="3">
    <location>
        <begin position="1"/>
        <end position="49"/>
    </location>
</feature>
<keyword evidence="1" id="KW-0433">Leucine-rich repeat</keyword>
<dbReference type="PANTHER" id="PTHR22708">
    <property type="entry name" value="LEUCINE-RICH REPEAT-CONTAINING PROTEIN 56"/>
    <property type="match status" value="1"/>
</dbReference>
<dbReference type="SUPFAM" id="SSF52058">
    <property type="entry name" value="L domain-like"/>
    <property type="match status" value="1"/>
</dbReference>
<feature type="compositionally biased region" description="Basic and acidic residues" evidence="3">
    <location>
        <begin position="32"/>
        <end position="49"/>
    </location>
</feature>
<dbReference type="EMBL" id="AEYP01101508">
    <property type="status" value="NOT_ANNOTATED_CDS"/>
    <property type="molecule type" value="Genomic_DNA"/>
</dbReference>
<dbReference type="OMA" id="NMLEMCV"/>
<feature type="region of interest" description="Disordered" evidence="3">
    <location>
        <begin position="397"/>
        <end position="469"/>
    </location>
</feature>
<dbReference type="eggNOG" id="KOG0531">
    <property type="taxonomic scope" value="Eukaryota"/>
</dbReference>